<dbReference type="Pfam" id="PF00226">
    <property type="entry name" value="DnaJ"/>
    <property type="match status" value="1"/>
</dbReference>
<dbReference type="InterPro" id="IPR036869">
    <property type="entry name" value="J_dom_sf"/>
</dbReference>
<organism evidence="4">
    <name type="scientific">uncultured Anaerotruncus sp</name>
    <dbReference type="NCBI Taxonomy" id="905011"/>
    <lineage>
        <taxon>Bacteria</taxon>
        <taxon>Bacillati</taxon>
        <taxon>Bacillota</taxon>
        <taxon>Clostridia</taxon>
        <taxon>Eubacteriales</taxon>
        <taxon>Oscillospiraceae</taxon>
        <taxon>Anaerotruncus</taxon>
        <taxon>environmental samples</taxon>
    </lineage>
</organism>
<dbReference type="CDD" id="cd06257">
    <property type="entry name" value="DnaJ"/>
    <property type="match status" value="1"/>
</dbReference>
<reference evidence="4" key="1">
    <citation type="submission" date="2019-11" db="EMBL/GenBank/DDBJ databases">
        <authorList>
            <person name="Feng L."/>
        </authorList>
    </citation>
    <scope>NUCLEOTIDE SEQUENCE</scope>
    <source>
        <strain evidence="4">AundefinedLFYP135</strain>
    </source>
</reference>
<dbReference type="PRINTS" id="PR00625">
    <property type="entry name" value="JDOMAIN"/>
</dbReference>
<dbReference type="Gene3D" id="1.25.40.10">
    <property type="entry name" value="Tetratricopeptide repeat domain"/>
    <property type="match status" value="1"/>
</dbReference>
<feature type="domain" description="J" evidence="3">
    <location>
        <begin position="3"/>
        <end position="63"/>
    </location>
</feature>
<dbReference type="PANTHER" id="PTHR24074">
    <property type="entry name" value="CO-CHAPERONE PROTEIN DJLA"/>
    <property type="match status" value="1"/>
</dbReference>
<dbReference type="PROSITE" id="PS50076">
    <property type="entry name" value="DNAJ_2"/>
    <property type="match status" value="1"/>
</dbReference>
<dbReference type="Gene3D" id="1.10.287.110">
    <property type="entry name" value="DnaJ domain"/>
    <property type="match status" value="1"/>
</dbReference>
<dbReference type="PROSITE" id="PS50005">
    <property type="entry name" value="TPR"/>
    <property type="match status" value="1"/>
</dbReference>
<name>A0A6N2RA07_9FIRM</name>
<evidence type="ECO:0000313" key="4">
    <source>
        <dbReference type="EMBL" id="VYS77667.1"/>
    </source>
</evidence>
<dbReference type="GO" id="GO:0006260">
    <property type="term" value="P:DNA replication"/>
    <property type="evidence" value="ECO:0007669"/>
    <property type="project" value="UniProtKB-KW"/>
</dbReference>
<feature type="repeat" description="TPR" evidence="2">
    <location>
        <begin position="104"/>
        <end position="137"/>
    </location>
</feature>
<accession>A0A6N2RA07</accession>
<dbReference type="EMBL" id="CACRSL010000003">
    <property type="protein sequence ID" value="VYS77667.1"/>
    <property type="molecule type" value="Genomic_DNA"/>
</dbReference>
<dbReference type="SUPFAM" id="SSF46565">
    <property type="entry name" value="Chaperone J-domain"/>
    <property type="match status" value="1"/>
</dbReference>
<dbReference type="AlphaFoldDB" id="A0A6N2RA07"/>
<gene>
    <name evidence="4" type="primary">dnaJ_1</name>
    <name evidence="4" type="ORF">AULFYP135_00319</name>
</gene>
<evidence type="ECO:0000256" key="1">
    <source>
        <dbReference type="ARBA" id="ARBA00022705"/>
    </source>
</evidence>
<dbReference type="InterPro" id="IPR019734">
    <property type="entry name" value="TPR_rpt"/>
</dbReference>
<dbReference type="InterPro" id="IPR050817">
    <property type="entry name" value="DjlA_DnaK_co-chaperone"/>
</dbReference>
<proteinExistence type="predicted"/>
<dbReference type="InterPro" id="IPR001623">
    <property type="entry name" value="DnaJ_domain"/>
</dbReference>
<evidence type="ECO:0000259" key="3">
    <source>
        <dbReference type="PROSITE" id="PS50076"/>
    </source>
</evidence>
<sequence>MSDPYKVLGVSPTASDAEIKAAYRDLAKKYHPDAYVNNPLADLAAEKMQEINAAYDEIQRQRKSGGGSYSGSSQFSDVRSLLNAGRITDAEEILDGIPAASRDAEWYYLKGRAFYARGWLNEAMNYFMRANQLNPSNQEYRDALNRMAYQRQSGNPYYGGGYHTTTTHVAGCDLCDVCASLYCADCCCECAGCDLCRCF</sequence>
<evidence type="ECO:0000256" key="2">
    <source>
        <dbReference type="PROSITE-ProRule" id="PRU00339"/>
    </source>
</evidence>
<protein>
    <submittedName>
        <fullName evidence="4">Chaperone protein DnaJ</fullName>
    </submittedName>
</protein>
<keyword evidence="2" id="KW-0802">TPR repeat</keyword>
<dbReference type="InterPro" id="IPR011990">
    <property type="entry name" value="TPR-like_helical_dom_sf"/>
</dbReference>
<dbReference type="SUPFAM" id="SSF48452">
    <property type="entry name" value="TPR-like"/>
    <property type="match status" value="1"/>
</dbReference>
<keyword evidence="1" id="KW-0235">DNA replication</keyword>
<dbReference type="SMART" id="SM00271">
    <property type="entry name" value="DnaJ"/>
    <property type="match status" value="1"/>
</dbReference>